<sequence>MALHAVITGDPHATVPLVLLHGFGGGAFVWREVTDRLPANLPVIAYDLPGHVGSLHAEGLGGAGRMAKAIVSDLDRRGIPAFHLAGHSLGGAAAALIALRRPQAVPSLTMVAPGGFGPEINHRVLKRFGLAETAEELRSALEIMVGYNFDIPETMIEATLEARRGEGAREALSTVFAAIVSANCETGPAQGQLPLADIFALPMPKALLWGLEDCILPPHQSAVSGNGLAVRRLPGGGHMLVDECPDIVAEEILRTIRRVEATVS</sequence>
<dbReference type="GO" id="GO:0047372">
    <property type="term" value="F:monoacylglycerol lipase activity"/>
    <property type="evidence" value="ECO:0007669"/>
    <property type="project" value="TreeGrafter"/>
</dbReference>
<organism evidence="2 3">
    <name type="scientific">Ciceribacter sichuanensis</name>
    <dbReference type="NCBI Taxonomy" id="2949647"/>
    <lineage>
        <taxon>Bacteria</taxon>
        <taxon>Pseudomonadati</taxon>
        <taxon>Pseudomonadota</taxon>
        <taxon>Alphaproteobacteria</taxon>
        <taxon>Hyphomicrobiales</taxon>
        <taxon>Rhizobiaceae</taxon>
        <taxon>Ciceribacter</taxon>
    </lineage>
</organism>
<dbReference type="RefSeq" id="WP_250915794.1">
    <property type="nucleotide sequence ID" value="NZ_JAMXLX010000002.1"/>
</dbReference>
<evidence type="ECO:0000313" key="2">
    <source>
        <dbReference type="EMBL" id="MCO5956932.1"/>
    </source>
</evidence>
<keyword evidence="2" id="KW-0378">Hydrolase</keyword>
<dbReference type="GO" id="GO:0046464">
    <property type="term" value="P:acylglycerol catabolic process"/>
    <property type="evidence" value="ECO:0007669"/>
    <property type="project" value="TreeGrafter"/>
</dbReference>
<protein>
    <submittedName>
        <fullName evidence="2">Alpha/beta fold hydrolase</fullName>
    </submittedName>
</protein>
<dbReference type="Proteomes" id="UP001155380">
    <property type="component" value="Unassembled WGS sequence"/>
</dbReference>
<dbReference type="Pfam" id="PF12697">
    <property type="entry name" value="Abhydrolase_6"/>
    <property type="match status" value="1"/>
</dbReference>
<dbReference type="PANTHER" id="PTHR43798:SF5">
    <property type="entry name" value="MONOACYLGLYCEROL LIPASE ABHD6"/>
    <property type="match status" value="1"/>
</dbReference>
<feature type="domain" description="AB hydrolase-1" evidence="1">
    <location>
        <begin position="17"/>
        <end position="250"/>
    </location>
</feature>
<gene>
    <name evidence="2" type="ORF">NBH21_09140</name>
</gene>
<comment type="caution">
    <text evidence="2">The sequence shown here is derived from an EMBL/GenBank/DDBJ whole genome shotgun (WGS) entry which is preliminary data.</text>
</comment>
<dbReference type="AlphaFoldDB" id="A0AAJ1F6P4"/>
<dbReference type="InterPro" id="IPR029058">
    <property type="entry name" value="AB_hydrolase_fold"/>
</dbReference>
<accession>A0AAJ1F6P4</accession>
<dbReference type="SUPFAM" id="SSF53474">
    <property type="entry name" value="alpha/beta-Hydrolases"/>
    <property type="match status" value="1"/>
</dbReference>
<proteinExistence type="predicted"/>
<dbReference type="Gene3D" id="3.40.50.1820">
    <property type="entry name" value="alpha/beta hydrolase"/>
    <property type="match status" value="1"/>
</dbReference>
<dbReference type="InterPro" id="IPR050266">
    <property type="entry name" value="AB_hydrolase_sf"/>
</dbReference>
<evidence type="ECO:0000259" key="1">
    <source>
        <dbReference type="Pfam" id="PF12697"/>
    </source>
</evidence>
<dbReference type="PRINTS" id="PR00111">
    <property type="entry name" value="ABHYDROLASE"/>
</dbReference>
<dbReference type="GO" id="GO:0016020">
    <property type="term" value="C:membrane"/>
    <property type="evidence" value="ECO:0007669"/>
    <property type="project" value="TreeGrafter"/>
</dbReference>
<dbReference type="PANTHER" id="PTHR43798">
    <property type="entry name" value="MONOACYLGLYCEROL LIPASE"/>
    <property type="match status" value="1"/>
</dbReference>
<name>A0AAJ1F6P4_9HYPH</name>
<reference evidence="2" key="1">
    <citation type="submission" date="2022-06" db="EMBL/GenBank/DDBJ databases">
        <authorList>
            <person name="Sun Q."/>
        </authorList>
    </citation>
    <scope>NUCLEOTIDE SEQUENCE</scope>
    <source>
        <strain evidence="2">S101</strain>
    </source>
</reference>
<dbReference type="InterPro" id="IPR000073">
    <property type="entry name" value="AB_hydrolase_1"/>
</dbReference>
<evidence type="ECO:0000313" key="3">
    <source>
        <dbReference type="Proteomes" id="UP001155380"/>
    </source>
</evidence>
<dbReference type="EMBL" id="JAMXLX010000002">
    <property type="protein sequence ID" value="MCO5956932.1"/>
    <property type="molecule type" value="Genomic_DNA"/>
</dbReference>